<reference evidence="2 3" key="1">
    <citation type="submission" date="2023-08" db="EMBL/GenBank/DDBJ databases">
        <title>The draft genome sequence of Paracraurococcus sp. LOR1-02.</title>
        <authorList>
            <person name="Kingkaew E."/>
            <person name="Tanasupawat S."/>
        </authorList>
    </citation>
    <scope>NUCLEOTIDE SEQUENCE [LARGE SCALE GENOMIC DNA]</scope>
    <source>
        <strain evidence="2 3">LOR1-02</strain>
    </source>
</reference>
<evidence type="ECO:0000313" key="3">
    <source>
        <dbReference type="Proteomes" id="UP001243009"/>
    </source>
</evidence>
<protein>
    <recommendedName>
        <fullName evidence="4">Lipoprotein</fullName>
    </recommendedName>
</protein>
<dbReference type="Proteomes" id="UP001243009">
    <property type="component" value="Unassembled WGS sequence"/>
</dbReference>
<gene>
    <name evidence="2" type="ORF">Q7A36_02240</name>
</gene>
<name>A0ABT9DTI7_9PROT</name>
<feature type="signal peptide" evidence="1">
    <location>
        <begin position="1"/>
        <end position="22"/>
    </location>
</feature>
<keyword evidence="1" id="KW-0732">Signal</keyword>
<accession>A0ABT9DTI7</accession>
<dbReference type="RefSeq" id="WP_305102018.1">
    <property type="nucleotide sequence ID" value="NZ_JAUTWS010000002.1"/>
</dbReference>
<dbReference type="EMBL" id="JAUTWS010000002">
    <property type="protein sequence ID" value="MDO9707145.1"/>
    <property type="molecule type" value="Genomic_DNA"/>
</dbReference>
<organism evidence="2 3">
    <name type="scientific">Paracraurococcus lichenis</name>
    <dbReference type="NCBI Taxonomy" id="3064888"/>
    <lineage>
        <taxon>Bacteria</taxon>
        <taxon>Pseudomonadati</taxon>
        <taxon>Pseudomonadota</taxon>
        <taxon>Alphaproteobacteria</taxon>
        <taxon>Acetobacterales</taxon>
        <taxon>Roseomonadaceae</taxon>
        <taxon>Paracraurococcus</taxon>
    </lineage>
</organism>
<evidence type="ECO:0008006" key="4">
    <source>
        <dbReference type="Google" id="ProtNLM"/>
    </source>
</evidence>
<keyword evidence="3" id="KW-1185">Reference proteome</keyword>
<evidence type="ECO:0000313" key="2">
    <source>
        <dbReference type="EMBL" id="MDO9707145.1"/>
    </source>
</evidence>
<evidence type="ECO:0000256" key="1">
    <source>
        <dbReference type="SAM" id="SignalP"/>
    </source>
</evidence>
<feature type="chain" id="PRO_5046588258" description="Lipoprotein" evidence="1">
    <location>
        <begin position="23"/>
        <end position="50"/>
    </location>
</feature>
<sequence length="50" mass="5113">MRRIAFAASLLGLLAGCSPTFSSEPEPRQVIVVPPGGSVVCPGGYAPPCR</sequence>
<proteinExistence type="predicted"/>
<comment type="caution">
    <text evidence="2">The sequence shown here is derived from an EMBL/GenBank/DDBJ whole genome shotgun (WGS) entry which is preliminary data.</text>
</comment>
<dbReference type="PROSITE" id="PS51257">
    <property type="entry name" value="PROKAR_LIPOPROTEIN"/>
    <property type="match status" value="1"/>
</dbReference>